<dbReference type="Pfam" id="PF08450">
    <property type="entry name" value="SGL"/>
    <property type="match status" value="1"/>
</dbReference>
<dbReference type="GO" id="GO:0004341">
    <property type="term" value="F:gluconolactonase activity"/>
    <property type="evidence" value="ECO:0007669"/>
    <property type="project" value="TreeGrafter"/>
</dbReference>
<keyword evidence="5" id="KW-1185">Reference proteome</keyword>
<organism evidence="4">
    <name type="scientific">Medioppia subpectinata</name>
    <dbReference type="NCBI Taxonomy" id="1979941"/>
    <lineage>
        <taxon>Eukaryota</taxon>
        <taxon>Metazoa</taxon>
        <taxon>Ecdysozoa</taxon>
        <taxon>Arthropoda</taxon>
        <taxon>Chelicerata</taxon>
        <taxon>Arachnida</taxon>
        <taxon>Acari</taxon>
        <taxon>Acariformes</taxon>
        <taxon>Sarcoptiformes</taxon>
        <taxon>Oribatida</taxon>
        <taxon>Brachypylina</taxon>
        <taxon>Oppioidea</taxon>
        <taxon>Oppiidae</taxon>
        <taxon>Medioppia</taxon>
    </lineage>
</organism>
<reference evidence="4" key="1">
    <citation type="submission" date="2020-11" db="EMBL/GenBank/DDBJ databases">
        <authorList>
            <person name="Tran Van P."/>
        </authorList>
    </citation>
    <scope>NUCLEOTIDE SEQUENCE</scope>
</reference>
<accession>A0A7R9LQ14</accession>
<evidence type="ECO:0000259" key="3">
    <source>
        <dbReference type="Pfam" id="PF08450"/>
    </source>
</evidence>
<dbReference type="InterPro" id="IPR005511">
    <property type="entry name" value="SMP-30"/>
</dbReference>
<dbReference type="SUPFAM" id="SSF63829">
    <property type="entry name" value="Calcium-dependent phosphotriesterase"/>
    <property type="match status" value="1"/>
</dbReference>
<feature type="binding site" evidence="2">
    <location>
        <position position="66"/>
    </location>
    <ligand>
        <name>substrate</name>
    </ligand>
</feature>
<feature type="binding site" evidence="2">
    <location>
        <position position="64"/>
    </location>
    <ligand>
        <name>substrate</name>
    </ligand>
</feature>
<evidence type="ECO:0000313" key="5">
    <source>
        <dbReference type="Proteomes" id="UP000759131"/>
    </source>
</evidence>
<sequence length="246" mass="27372">MDVKSGQTEKYSFKDLVTIVIPFEDNNEDTLLVSLRNKVMKVDIKANTRQVLASIAPQLEGKERFNDGKVDAKGRLWIGSVLDGSDGAVPQKGSLYKLNGNHFIKMSEDFTLSNGMSWNLNNTKMYFNDSGDQKIYIFDFDLENGLINGMTTDKSGRLWVSLYGGGRVVQINEETGNVENFVTIPALLTTSITFGGQHLDQMYVTTGNDGQDMTQYPNAGKIFRVTSSDASFKAAPIETHFRPENQ</sequence>
<dbReference type="Proteomes" id="UP000759131">
    <property type="component" value="Unassembled WGS sequence"/>
</dbReference>
<comment type="similarity">
    <text evidence="1">Belongs to the SMP-30/CGR1 family.</text>
</comment>
<dbReference type="PANTHER" id="PTHR10907:SF47">
    <property type="entry name" value="REGUCALCIN"/>
    <property type="match status" value="1"/>
</dbReference>
<feature type="binding site" evidence="2">
    <location>
        <position position="114"/>
    </location>
    <ligand>
        <name>a divalent metal cation</name>
        <dbReference type="ChEBI" id="CHEBI:60240"/>
    </ligand>
</feature>
<gene>
    <name evidence="4" type="ORF">OSB1V03_LOCUS20655</name>
</gene>
<dbReference type="InterPro" id="IPR013658">
    <property type="entry name" value="SGL"/>
</dbReference>
<dbReference type="EMBL" id="OC889568">
    <property type="protein sequence ID" value="CAD7645745.1"/>
    <property type="molecule type" value="Genomic_DNA"/>
</dbReference>
<dbReference type="PANTHER" id="PTHR10907">
    <property type="entry name" value="REGUCALCIN"/>
    <property type="match status" value="1"/>
</dbReference>
<comment type="cofactor">
    <cofactor evidence="2">
        <name>Zn(2+)</name>
        <dbReference type="ChEBI" id="CHEBI:29105"/>
    </cofactor>
    <text evidence="2">Binds 1 divalent metal cation per subunit.</text>
</comment>
<dbReference type="InterPro" id="IPR011042">
    <property type="entry name" value="6-blade_b-propeller_TolB-like"/>
</dbReference>
<proteinExistence type="inferred from homology"/>
<dbReference type="PRINTS" id="PR01790">
    <property type="entry name" value="SMP30FAMILY"/>
</dbReference>
<name>A0A7R9LQ14_9ACAR</name>
<dbReference type="OrthoDB" id="423498at2759"/>
<dbReference type="AlphaFoldDB" id="A0A7R9LQ14"/>
<dbReference type="GO" id="GO:0019853">
    <property type="term" value="P:L-ascorbic acid biosynthetic process"/>
    <property type="evidence" value="ECO:0007669"/>
    <property type="project" value="TreeGrafter"/>
</dbReference>
<feature type="domain" description="SMP-30/Gluconolactonase/LRE-like region" evidence="3">
    <location>
        <begin position="3"/>
        <end position="207"/>
    </location>
</feature>
<dbReference type="GO" id="GO:0005509">
    <property type="term" value="F:calcium ion binding"/>
    <property type="evidence" value="ECO:0007669"/>
    <property type="project" value="TreeGrafter"/>
</dbReference>
<evidence type="ECO:0000256" key="1">
    <source>
        <dbReference type="ARBA" id="ARBA00008853"/>
    </source>
</evidence>
<protein>
    <recommendedName>
        <fullName evidence="3">SMP-30/Gluconolactonase/LRE-like region domain-containing protein</fullName>
    </recommendedName>
</protein>
<dbReference type="Gene3D" id="2.120.10.30">
    <property type="entry name" value="TolB, C-terminal domain"/>
    <property type="match status" value="1"/>
</dbReference>
<evidence type="ECO:0000313" key="4">
    <source>
        <dbReference type="EMBL" id="CAD7645745.1"/>
    </source>
</evidence>
<keyword evidence="2" id="KW-0479">Metal-binding</keyword>
<evidence type="ECO:0000256" key="2">
    <source>
        <dbReference type="PIRSR" id="PIRSR605511-2"/>
    </source>
</evidence>
<dbReference type="EMBL" id="CAJPIZ010034993">
    <property type="protein sequence ID" value="CAG2120709.1"/>
    <property type="molecule type" value="Genomic_DNA"/>
</dbReference>
<keyword evidence="2" id="KW-0862">Zinc</keyword>